<evidence type="ECO:0000313" key="2">
    <source>
        <dbReference type="Proteomes" id="UP001165960"/>
    </source>
</evidence>
<keyword evidence="2" id="KW-1185">Reference proteome</keyword>
<evidence type="ECO:0000313" key="1">
    <source>
        <dbReference type="EMBL" id="KAJ9075523.1"/>
    </source>
</evidence>
<protein>
    <submittedName>
        <fullName evidence="1">Uncharacterized protein</fullName>
    </submittedName>
</protein>
<reference evidence="1" key="1">
    <citation type="submission" date="2022-04" db="EMBL/GenBank/DDBJ databases">
        <title>Genome of the entomopathogenic fungus Entomophthora muscae.</title>
        <authorList>
            <person name="Elya C."/>
            <person name="Lovett B.R."/>
            <person name="Lee E."/>
            <person name="Macias A.M."/>
            <person name="Hajek A.E."/>
            <person name="De Bivort B.L."/>
            <person name="Kasson M.T."/>
            <person name="De Fine Licht H.H."/>
            <person name="Stajich J.E."/>
        </authorList>
    </citation>
    <scope>NUCLEOTIDE SEQUENCE</scope>
    <source>
        <strain evidence="1">Berkeley</strain>
    </source>
</reference>
<proteinExistence type="predicted"/>
<organism evidence="1 2">
    <name type="scientific">Entomophthora muscae</name>
    <dbReference type="NCBI Taxonomy" id="34485"/>
    <lineage>
        <taxon>Eukaryota</taxon>
        <taxon>Fungi</taxon>
        <taxon>Fungi incertae sedis</taxon>
        <taxon>Zoopagomycota</taxon>
        <taxon>Entomophthoromycotina</taxon>
        <taxon>Entomophthoromycetes</taxon>
        <taxon>Entomophthorales</taxon>
        <taxon>Entomophthoraceae</taxon>
        <taxon>Entomophthora</taxon>
    </lineage>
</organism>
<gene>
    <name evidence="1" type="ORF">DSO57_1035285</name>
</gene>
<dbReference type="EMBL" id="QTSX02002438">
    <property type="protein sequence ID" value="KAJ9075523.1"/>
    <property type="molecule type" value="Genomic_DNA"/>
</dbReference>
<name>A0ACC2TLI7_9FUNG</name>
<sequence length="337" mass="40093">MFLANLVLRNSIKAIAPLSSSCSISFTPRNVVNPFPRANSQSPLFSCTRSYKCLLPPPKSQKKEFYQPASWKIERSKSILRLYKELLILSKKFQFDLYRNFLFANIRERFRYHKNQKYHKFIDFLVEEAYTVREKMKKCLLGDPIELKLLDDLAWGRTGRLKIMLDKIKQHPKRKTKVHKLIKDSRTMRSKRKWHQAIYAMPIDPRVYRPPFDQPPPPPKFPHSKKVFIVRTSFVRSFLRYQGRSQPRWLSVRLFNFRKKKQRELDLYNTYRYYLELAKHEALFVKLAGGGSDAEGFESFIEEIIAELTEKHRADHKKNEEWIKNTTALLKSQGFNV</sequence>
<accession>A0ACC2TLI7</accession>
<comment type="caution">
    <text evidence="1">The sequence shown here is derived from an EMBL/GenBank/DDBJ whole genome shotgun (WGS) entry which is preliminary data.</text>
</comment>
<dbReference type="Proteomes" id="UP001165960">
    <property type="component" value="Unassembled WGS sequence"/>
</dbReference>